<evidence type="ECO:0000259" key="4">
    <source>
        <dbReference type="Pfam" id="PF02902"/>
    </source>
</evidence>
<gene>
    <name evidence="5" type="ORF">Tci_064638</name>
</gene>
<evidence type="ECO:0000256" key="3">
    <source>
        <dbReference type="ARBA" id="ARBA00022801"/>
    </source>
</evidence>
<comment type="caution">
    <text evidence="5">The sequence shown here is derived from an EMBL/GenBank/DDBJ whole genome shotgun (WGS) entry which is preliminary data.</text>
</comment>
<dbReference type="InterPro" id="IPR003653">
    <property type="entry name" value="Peptidase_C48_C"/>
</dbReference>
<dbReference type="InterPro" id="IPR038765">
    <property type="entry name" value="Papain-like_cys_pep_sf"/>
</dbReference>
<evidence type="ECO:0000256" key="2">
    <source>
        <dbReference type="ARBA" id="ARBA00022670"/>
    </source>
</evidence>
<organism evidence="5">
    <name type="scientific">Tanacetum cinerariifolium</name>
    <name type="common">Dalmatian daisy</name>
    <name type="synonym">Chrysanthemum cinerariifolium</name>
    <dbReference type="NCBI Taxonomy" id="118510"/>
    <lineage>
        <taxon>Eukaryota</taxon>
        <taxon>Viridiplantae</taxon>
        <taxon>Streptophyta</taxon>
        <taxon>Embryophyta</taxon>
        <taxon>Tracheophyta</taxon>
        <taxon>Spermatophyta</taxon>
        <taxon>Magnoliopsida</taxon>
        <taxon>eudicotyledons</taxon>
        <taxon>Gunneridae</taxon>
        <taxon>Pentapetalae</taxon>
        <taxon>asterids</taxon>
        <taxon>campanulids</taxon>
        <taxon>Asterales</taxon>
        <taxon>Asteraceae</taxon>
        <taxon>Asteroideae</taxon>
        <taxon>Anthemideae</taxon>
        <taxon>Anthemidinae</taxon>
        <taxon>Tanacetum</taxon>
    </lineage>
</organism>
<dbReference type="GO" id="GO:0008234">
    <property type="term" value="F:cysteine-type peptidase activity"/>
    <property type="evidence" value="ECO:0007669"/>
    <property type="project" value="InterPro"/>
</dbReference>
<accession>A0A6L2P2K0</accession>
<dbReference type="AlphaFoldDB" id="A0A6L2P2K0"/>
<proteinExistence type="inferred from homology"/>
<keyword evidence="2" id="KW-0645">Protease</keyword>
<dbReference type="Pfam" id="PF02902">
    <property type="entry name" value="Peptidase_C48"/>
    <property type="match status" value="1"/>
</dbReference>
<evidence type="ECO:0000313" key="5">
    <source>
        <dbReference type="EMBL" id="GEU92660.1"/>
    </source>
</evidence>
<sequence>MREQLFRNTYFGFLLDIDDSLENYVLIHFMSCRQIESFPEHTDAVPFTYHLNGHYLKFRREEFCLITGLRFGPENSDHYVEDKINGEEFSKLQDEDVVAICQLAVLHLLRYANSSRWDRFYACQALLNRPLAKYTLSSFTWAFKVCSRDFFDGRIFEAPPILPPINQTSRFDVPKNIDQRFDEQQQIIKELQKKNEAQDRLLNEVYNFYKASDSFYDVGQTTPIYSATFEQPMPSRYPTSYPGTPHIATPMAQQGFSPWSYTPYQADPSHVGGVNPLSSFTCLPETTVAPKKRANNIRSMTRNAIVSPFNLRKAGIDLNSQVEELMYLGSRATDDYISLHNVDHTKQINYWMELMIRARPVGARYTMAKTETSSLLETPDIVYMPINTGGNHWVTGILNLGASTIHIIDSLEWTGRIPSSIDHILIWTNVLNVLLEKAGHFKEQDDDHTLLSYYTIEV</sequence>
<comment type="similarity">
    <text evidence="1">Belongs to the peptidase C48 family.</text>
</comment>
<evidence type="ECO:0000256" key="1">
    <source>
        <dbReference type="ARBA" id="ARBA00005234"/>
    </source>
</evidence>
<feature type="domain" description="Ubiquitin-like protease family profile" evidence="4">
    <location>
        <begin position="367"/>
        <end position="438"/>
    </location>
</feature>
<name>A0A6L2P2K0_TANCI</name>
<dbReference type="SUPFAM" id="SSF54001">
    <property type="entry name" value="Cysteine proteinases"/>
    <property type="match status" value="1"/>
</dbReference>
<protein>
    <submittedName>
        <fullName evidence="5">Phospholipase-like protein</fullName>
    </submittedName>
</protein>
<reference evidence="5" key="1">
    <citation type="journal article" date="2019" name="Sci. Rep.">
        <title>Draft genome of Tanacetum cinerariifolium, the natural source of mosquito coil.</title>
        <authorList>
            <person name="Yamashiro T."/>
            <person name="Shiraishi A."/>
            <person name="Satake H."/>
            <person name="Nakayama K."/>
        </authorList>
    </citation>
    <scope>NUCLEOTIDE SEQUENCE</scope>
</reference>
<dbReference type="Gene3D" id="3.40.395.10">
    <property type="entry name" value="Adenoviral Proteinase, Chain A"/>
    <property type="match status" value="1"/>
</dbReference>
<dbReference type="GO" id="GO:0006508">
    <property type="term" value="P:proteolysis"/>
    <property type="evidence" value="ECO:0007669"/>
    <property type="project" value="UniProtKB-KW"/>
</dbReference>
<keyword evidence="3" id="KW-0378">Hydrolase</keyword>
<dbReference type="EMBL" id="BKCJ010010682">
    <property type="protein sequence ID" value="GEU92660.1"/>
    <property type="molecule type" value="Genomic_DNA"/>
</dbReference>